<comment type="similarity">
    <text evidence="1 5">Belongs to the glycosyl hydrolase 1 family.</text>
</comment>
<evidence type="ECO:0000256" key="2">
    <source>
        <dbReference type="ARBA" id="ARBA00022801"/>
    </source>
</evidence>
<dbReference type="InterPro" id="IPR018120">
    <property type="entry name" value="Glyco_hydro_1_AS"/>
</dbReference>
<dbReference type="FunFam" id="3.20.20.80:FF:000020">
    <property type="entry name" value="Beta-glucosidase 12"/>
    <property type="match status" value="1"/>
</dbReference>
<dbReference type="GO" id="GO:0005975">
    <property type="term" value="P:carbohydrate metabolic process"/>
    <property type="evidence" value="ECO:0007669"/>
    <property type="project" value="InterPro"/>
</dbReference>
<evidence type="ECO:0000256" key="7">
    <source>
        <dbReference type="SAM" id="SignalP"/>
    </source>
</evidence>
<keyword evidence="7" id="KW-0732">Signal</keyword>
<evidence type="ECO:0000313" key="8">
    <source>
        <dbReference type="EMBL" id="KAJ8899192.1"/>
    </source>
</evidence>
<dbReference type="Gene3D" id="3.20.20.80">
    <property type="entry name" value="Glycosidases"/>
    <property type="match status" value="1"/>
</dbReference>
<evidence type="ECO:0000256" key="4">
    <source>
        <dbReference type="PROSITE-ProRule" id="PRU10055"/>
    </source>
</evidence>
<proteinExistence type="inferred from homology"/>
<evidence type="ECO:0000256" key="1">
    <source>
        <dbReference type="ARBA" id="ARBA00010838"/>
    </source>
</evidence>
<dbReference type="PROSITE" id="PS00572">
    <property type="entry name" value="GLYCOSYL_HYDROL_F1_1"/>
    <property type="match status" value="1"/>
</dbReference>
<dbReference type="PROSITE" id="PS00653">
    <property type="entry name" value="GLYCOSYL_HYDROL_F1_2"/>
    <property type="match status" value="1"/>
</dbReference>
<dbReference type="PANTHER" id="PTHR10353:SF297">
    <property type="entry name" value="VICIANIN HYDROLASE-LIKE"/>
    <property type="match status" value="1"/>
</dbReference>
<dbReference type="InterPro" id="IPR017853">
    <property type="entry name" value="GH"/>
</dbReference>
<name>A0AAV8UD09_9ROSI</name>
<feature type="signal peptide" evidence="7">
    <location>
        <begin position="1"/>
        <end position="24"/>
    </location>
</feature>
<dbReference type="PRINTS" id="PR00131">
    <property type="entry name" value="GLHYDRLASE1"/>
</dbReference>
<sequence length="507" mass="56611">MATKSSVALVVMIYVIGLLGQSNAVTPAKPVVTFNRTSFPPGFIFGVGSAAYQSEGAPLEDGKGPSIWDTFAKQHPEKIADGSTGAVADDFYHRYKEDIKLAKEVGLDSYRFSISWTRVLPKGSISGGVNPHGIQFYNNVINELLANGLKPFVTLLHFDPPQALEDKYGGLLSPKFVDDFVAYADLCFKTFGDRVKLWVTTNEPNGMIVNGYNTGSFAPGRCSSYVGNCSAGNSATEPYIAAHNLLLAHAAAVKLYRDKYKPIQKGEIGITIVTNWYIPKYDTPANRLAASRALDFFFGWFVRPVTFGDYPESMKSIVGNRLPKFTEKESKLLKQSVDFLTVNYYTTNYAEAALATSNHSLSYVADRRAKLTTEKNGIPIGTPTSLSWLFIYPQGLQEFLMYIKDTYNNPKLYLTENGMADNGSLPLEAGIKDGLRIRYHSSHLAYLLKSITKGVNVKGYYVWTFTDDFEWDAGFTARFGIVYVDYKNNLKRHLKYSGYWYKKFLLK</sequence>
<dbReference type="GO" id="GO:0008422">
    <property type="term" value="F:beta-glucosidase activity"/>
    <property type="evidence" value="ECO:0007669"/>
    <property type="project" value="TreeGrafter"/>
</dbReference>
<keyword evidence="3 6" id="KW-0326">Glycosidase</keyword>
<evidence type="ECO:0000313" key="9">
    <source>
        <dbReference type="Proteomes" id="UP001159364"/>
    </source>
</evidence>
<gene>
    <name evidence="8" type="ORF">K2173_012368</name>
</gene>
<dbReference type="AlphaFoldDB" id="A0AAV8UD09"/>
<protein>
    <recommendedName>
        <fullName evidence="10">Vicianin hydrolase-like</fullName>
    </recommendedName>
</protein>
<feature type="chain" id="PRO_5043552488" description="Vicianin hydrolase-like" evidence="7">
    <location>
        <begin position="25"/>
        <end position="507"/>
    </location>
</feature>
<keyword evidence="2 6" id="KW-0378">Hydrolase</keyword>
<comment type="caution">
    <text evidence="8">The sequence shown here is derived from an EMBL/GenBank/DDBJ whole genome shotgun (WGS) entry which is preliminary data.</text>
</comment>
<dbReference type="Pfam" id="PF00232">
    <property type="entry name" value="Glyco_hydro_1"/>
    <property type="match status" value="1"/>
</dbReference>
<dbReference type="PANTHER" id="PTHR10353">
    <property type="entry name" value="GLYCOSYL HYDROLASE"/>
    <property type="match status" value="1"/>
</dbReference>
<evidence type="ECO:0000256" key="5">
    <source>
        <dbReference type="RuleBase" id="RU003690"/>
    </source>
</evidence>
<accession>A0AAV8UD09</accession>
<reference evidence="8 9" key="1">
    <citation type="submission" date="2021-09" db="EMBL/GenBank/DDBJ databases">
        <title>Genomic insights and catalytic innovation underlie evolution of tropane alkaloids biosynthesis.</title>
        <authorList>
            <person name="Wang Y.-J."/>
            <person name="Tian T."/>
            <person name="Huang J.-P."/>
            <person name="Huang S.-X."/>
        </authorList>
    </citation>
    <scope>NUCLEOTIDE SEQUENCE [LARGE SCALE GENOMIC DNA]</scope>
    <source>
        <strain evidence="8">KIB-2018</strain>
        <tissue evidence="8">Leaf</tissue>
    </source>
</reference>
<dbReference type="InterPro" id="IPR033132">
    <property type="entry name" value="GH_1_N_CS"/>
</dbReference>
<dbReference type="InterPro" id="IPR001360">
    <property type="entry name" value="Glyco_hydro_1"/>
</dbReference>
<evidence type="ECO:0000256" key="6">
    <source>
        <dbReference type="RuleBase" id="RU004468"/>
    </source>
</evidence>
<dbReference type="SUPFAM" id="SSF51445">
    <property type="entry name" value="(Trans)glycosidases"/>
    <property type="match status" value="1"/>
</dbReference>
<dbReference type="EMBL" id="JAIWQS010000008">
    <property type="protein sequence ID" value="KAJ8899192.1"/>
    <property type="molecule type" value="Genomic_DNA"/>
</dbReference>
<evidence type="ECO:0000256" key="3">
    <source>
        <dbReference type="ARBA" id="ARBA00023295"/>
    </source>
</evidence>
<keyword evidence="9" id="KW-1185">Reference proteome</keyword>
<dbReference type="Proteomes" id="UP001159364">
    <property type="component" value="Linkage Group LG08"/>
</dbReference>
<feature type="active site" description="Nucleophile" evidence="4">
    <location>
        <position position="416"/>
    </location>
</feature>
<evidence type="ECO:0008006" key="10">
    <source>
        <dbReference type="Google" id="ProtNLM"/>
    </source>
</evidence>
<organism evidence="8 9">
    <name type="scientific">Erythroxylum novogranatense</name>
    <dbReference type="NCBI Taxonomy" id="1862640"/>
    <lineage>
        <taxon>Eukaryota</taxon>
        <taxon>Viridiplantae</taxon>
        <taxon>Streptophyta</taxon>
        <taxon>Embryophyta</taxon>
        <taxon>Tracheophyta</taxon>
        <taxon>Spermatophyta</taxon>
        <taxon>Magnoliopsida</taxon>
        <taxon>eudicotyledons</taxon>
        <taxon>Gunneridae</taxon>
        <taxon>Pentapetalae</taxon>
        <taxon>rosids</taxon>
        <taxon>fabids</taxon>
        <taxon>Malpighiales</taxon>
        <taxon>Erythroxylaceae</taxon>
        <taxon>Erythroxylum</taxon>
    </lineage>
</organism>